<name>A0AAV9QF76_9PEZI</name>
<evidence type="ECO:0000313" key="2">
    <source>
        <dbReference type="Proteomes" id="UP001345827"/>
    </source>
</evidence>
<dbReference type="AlphaFoldDB" id="A0AAV9QF76"/>
<dbReference type="Proteomes" id="UP001345827">
    <property type="component" value="Unassembled WGS sequence"/>
</dbReference>
<accession>A0AAV9QF76</accession>
<keyword evidence="2" id="KW-1185">Reference proteome</keyword>
<dbReference type="EMBL" id="JAXLQG010000005">
    <property type="protein sequence ID" value="KAK5539578.1"/>
    <property type="molecule type" value="Genomic_DNA"/>
</dbReference>
<sequence>MSRPQTRGASRSTNAPVPNTQYYISAMDWLIANINAYRDSSRKNKKAIKNWVTYGIGPDSRADVLRHAGLVDLLDTRSILTVPWLTMRLMPMLRPLEYYGNRNFTGKVVIIFWRLVVNVSRDIFHFPVDCCDALTSMKP</sequence>
<evidence type="ECO:0000313" key="1">
    <source>
        <dbReference type="EMBL" id="KAK5539578.1"/>
    </source>
</evidence>
<protein>
    <submittedName>
        <fullName evidence="1">Uncharacterized protein</fullName>
    </submittedName>
</protein>
<reference evidence="1 2" key="1">
    <citation type="submission" date="2023-06" db="EMBL/GenBank/DDBJ databases">
        <title>Black Yeasts Isolated from many extreme environments.</title>
        <authorList>
            <person name="Coleine C."/>
            <person name="Stajich J.E."/>
            <person name="Selbmann L."/>
        </authorList>
    </citation>
    <scope>NUCLEOTIDE SEQUENCE [LARGE SCALE GENOMIC DNA]</scope>
    <source>
        <strain evidence="1 2">CCFEE 5887</strain>
    </source>
</reference>
<organism evidence="1 2">
    <name type="scientific">Vermiconidia calcicola</name>
    <dbReference type="NCBI Taxonomy" id="1690605"/>
    <lineage>
        <taxon>Eukaryota</taxon>
        <taxon>Fungi</taxon>
        <taxon>Dikarya</taxon>
        <taxon>Ascomycota</taxon>
        <taxon>Pezizomycotina</taxon>
        <taxon>Dothideomycetes</taxon>
        <taxon>Dothideomycetidae</taxon>
        <taxon>Mycosphaerellales</taxon>
        <taxon>Extremaceae</taxon>
        <taxon>Vermiconidia</taxon>
    </lineage>
</organism>
<proteinExistence type="predicted"/>
<gene>
    <name evidence="1" type="ORF">LTR25_003281</name>
</gene>
<comment type="caution">
    <text evidence="1">The sequence shown here is derived from an EMBL/GenBank/DDBJ whole genome shotgun (WGS) entry which is preliminary data.</text>
</comment>